<proteinExistence type="predicted"/>
<evidence type="ECO:0000313" key="2">
    <source>
        <dbReference type="EMBL" id="QJA49461.1"/>
    </source>
</evidence>
<gene>
    <name evidence="3" type="ORF">MM415A00172_0077</name>
    <name evidence="2" type="ORF">TM448A01366_0007</name>
</gene>
<dbReference type="InterPro" id="IPR021122">
    <property type="entry name" value="RNA_ligase_dom_REL/Rnl2"/>
</dbReference>
<reference evidence="2" key="1">
    <citation type="submission" date="2020-03" db="EMBL/GenBank/DDBJ databases">
        <title>The deep terrestrial virosphere.</title>
        <authorList>
            <person name="Holmfeldt K."/>
            <person name="Nilsson E."/>
            <person name="Simone D."/>
            <person name="Lopez-Fernandez M."/>
            <person name="Wu X."/>
            <person name="de Brujin I."/>
            <person name="Lundin D."/>
            <person name="Andersson A."/>
            <person name="Bertilsson S."/>
            <person name="Dopson M."/>
        </authorList>
    </citation>
    <scope>NUCLEOTIDE SEQUENCE</scope>
    <source>
        <strain evidence="3">MM415A00172</strain>
        <strain evidence="2">TM448A01366</strain>
    </source>
</reference>
<organism evidence="2">
    <name type="scientific">viral metagenome</name>
    <dbReference type="NCBI Taxonomy" id="1070528"/>
    <lineage>
        <taxon>unclassified sequences</taxon>
        <taxon>metagenomes</taxon>
        <taxon>organismal metagenomes</taxon>
    </lineage>
</organism>
<dbReference type="SUPFAM" id="SSF56091">
    <property type="entry name" value="DNA ligase/mRNA capping enzyme, catalytic domain"/>
    <property type="match status" value="1"/>
</dbReference>
<dbReference type="GO" id="GO:0016874">
    <property type="term" value="F:ligase activity"/>
    <property type="evidence" value="ECO:0007669"/>
    <property type="project" value="UniProtKB-KW"/>
</dbReference>
<dbReference type="Gene3D" id="3.30.470.30">
    <property type="entry name" value="DNA ligase/mRNA capping enzyme"/>
    <property type="match status" value="1"/>
</dbReference>
<dbReference type="Gene3D" id="3.30.1490.70">
    <property type="match status" value="1"/>
</dbReference>
<name>A0A6H1ZPW3_9ZZZZ</name>
<accession>A0A6H1ZPW3</accession>
<sequence>MIEYHKINSIFKRDPLTKYKTFLMGQYSTPELEYLKDNEWVFTEKVDGTNIRIMWNHEMLEVTFGGKTDNAQIPAALVNRLKVLFTASEMEAQFPDNSVCLYGEGYGPKIQKGGGNYRQDQSFVLFDVRIGHWWLQRHDIKDLGDKLGIDTVPIVGYGTLNGAVSMAQAGFSSQWGDFLAEGIVARPKVELKARSGERIITKVKHKDFIKEIKNG</sequence>
<dbReference type="AlphaFoldDB" id="A0A6H1ZPW3"/>
<keyword evidence="2" id="KW-0436">Ligase</keyword>
<dbReference type="EMBL" id="MT144138">
    <property type="protein sequence ID" value="QJA49461.1"/>
    <property type="molecule type" value="Genomic_DNA"/>
</dbReference>
<evidence type="ECO:0000313" key="3">
    <source>
        <dbReference type="EMBL" id="QJA84733.1"/>
    </source>
</evidence>
<protein>
    <submittedName>
        <fullName evidence="2">Putative RNA ligase</fullName>
    </submittedName>
</protein>
<feature type="domain" description="RNA ligase" evidence="1">
    <location>
        <begin position="39"/>
        <end position="204"/>
    </location>
</feature>
<dbReference type="EMBL" id="MT142533">
    <property type="protein sequence ID" value="QJA84733.1"/>
    <property type="molecule type" value="Genomic_DNA"/>
</dbReference>
<evidence type="ECO:0000259" key="1">
    <source>
        <dbReference type="Pfam" id="PF09414"/>
    </source>
</evidence>
<dbReference type="Pfam" id="PF09414">
    <property type="entry name" value="RNA_ligase"/>
    <property type="match status" value="1"/>
</dbReference>